<dbReference type="InterPro" id="IPR052751">
    <property type="entry name" value="Plant_MAPKKK"/>
</dbReference>
<dbReference type="GO" id="GO:0007165">
    <property type="term" value="P:signal transduction"/>
    <property type="evidence" value="ECO:0007669"/>
    <property type="project" value="TreeGrafter"/>
</dbReference>
<dbReference type="Proteomes" id="UP001345219">
    <property type="component" value="Chromosome 8"/>
</dbReference>
<keyword evidence="3" id="KW-1185">Reference proteome</keyword>
<dbReference type="EMBL" id="JAXIOK010000014">
    <property type="protein sequence ID" value="KAK4755353.1"/>
    <property type="molecule type" value="Genomic_DNA"/>
</dbReference>
<sequence length="146" mass="16778">MSPEAVNENEYGPPSDVWAVGCAVDHPADSNIYQLIMRIGVGDEIPVIPEDIFEDGKDFLLKCFVKDPEKRWTTAEMLLNHPFFTHHNNCCNLVISSSPMCHLDFMEWYSSVQCPWEFPREESDFVPSYVSDKTQKSVIKRMESLT</sequence>
<dbReference type="GO" id="GO:0004672">
    <property type="term" value="F:protein kinase activity"/>
    <property type="evidence" value="ECO:0007669"/>
    <property type="project" value="InterPro"/>
</dbReference>
<dbReference type="PROSITE" id="PS50011">
    <property type="entry name" value="PROTEIN_KINASE_DOM"/>
    <property type="match status" value="1"/>
</dbReference>
<evidence type="ECO:0000313" key="3">
    <source>
        <dbReference type="Proteomes" id="UP001345219"/>
    </source>
</evidence>
<dbReference type="InterPro" id="IPR011009">
    <property type="entry name" value="Kinase-like_dom_sf"/>
</dbReference>
<dbReference type="InterPro" id="IPR000719">
    <property type="entry name" value="Prot_kinase_dom"/>
</dbReference>
<organism evidence="2 3">
    <name type="scientific">Trapa incisa</name>
    <dbReference type="NCBI Taxonomy" id="236973"/>
    <lineage>
        <taxon>Eukaryota</taxon>
        <taxon>Viridiplantae</taxon>
        <taxon>Streptophyta</taxon>
        <taxon>Embryophyta</taxon>
        <taxon>Tracheophyta</taxon>
        <taxon>Spermatophyta</taxon>
        <taxon>Magnoliopsida</taxon>
        <taxon>eudicotyledons</taxon>
        <taxon>Gunneridae</taxon>
        <taxon>Pentapetalae</taxon>
        <taxon>rosids</taxon>
        <taxon>malvids</taxon>
        <taxon>Myrtales</taxon>
        <taxon>Lythraceae</taxon>
        <taxon>Trapa</taxon>
    </lineage>
</organism>
<dbReference type="PANTHER" id="PTHR48011:SF18">
    <property type="entry name" value="MITOGEN-ACTIVATED PROTEIN KINASE KINASE KINASE 19-RELATED"/>
    <property type="match status" value="1"/>
</dbReference>
<protein>
    <recommendedName>
        <fullName evidence="1">Protein kinase domain-containing protein</fullName>
    </recommendedName>
</protein>
<comment type="caution">
    <text evidence="2">The sequence shown here is derived from an EMBL/GenBank/DDBJ whole genome shotgun (WGS) entry which is preliminary data.</text>
</comment>
<dbReference type="AlphaFoldDB" id="A0AAN7JV67"/>
<proteinExistence type="predicted"/>
<name>A0AAN7JV67_9MYRT</name>
<reference evidence="2 3" key="1">
    <citation type="journal article" date="2023" name="Hortic Res">
        <title>Pangenome of water caltrop reveals structural variations and asymmetric subgenome divergence after allopolyploidization.</title>
        <authorList>
            <person name="Zhang X."/>
            <person name="Chen Y."/>
            <person name="Wang L."/>
            <person name="Yuan Y."/>
            <person name="Fang M."/>
            <person name="Shi L."/>
            <person name="Lu R."/>
            <person name="Comes H.P."/>
            <person name="Ma Y."/>
            <person name="Chen Y."/>
            <person name="Huang G."/>
            <person name="Zhou Y."/>
            <person name="Zheng Z."/>
            <person name="Qiu Y."/>
        </authorList>
    </citation>
    <scope>NUCLEOTIDE SEQUENCE [LARGE SCALE GENOMIC DNA]</scope>
    <source>
        <tissue evidence="2">Roots</tissue>
    </source>
</reference>
<evidence type="ECO:0000259" key="1">
    <source>
        <dbReference type="PROSITE" id="PS50011"/>
    </source>
</evidence>
<dbReference type="SUPFAM" id="SSF56112">
    <property type="entry name" value="Protein kinase-like (PK-like)"/>
    <property type="match status" value="1"/>
</dbReference>
<dbReference type="Gene3D" id="1.10.510.10">
    <property type="entry name" value="Transferase(Phosphotransferase) domain 1"/>
    <property type="match status" value="1"/>
</dbReference>
<dbReference type="GO" id="GO:0005524">
    <property type="term" value="F:ATP binding"/>
    <property type="evidence" value="ECO:0007669"/>
    <property type="project" value="InterPro"/>
</dbReference>
<feature type="domain" description="Protein kinase" evidence="1">
    <location>
        <begin position="1"/>
        <end position="84"/>
    </location>
</feature>
<gene>
    <name evidence="2" type="ORF">SAY87_009110</name>
</gene>
<evidence type="ECO:0000313" key="2">
    <source>
        <dbReference type="EMBL" id="KAK4755353.1"/>
    </source>
</evidence>
<dbReference type="PANTHER" id="PTHR48011">
    <property type="entry name" value="CCR4-NOT TRANSCRIPTIONAL COMPLEX SUBUNIT CAF120-RELATED"/>
    <property type="match status" value="1"/>
</dbReference>
<dbReference type="Pfam" id="PF00069">
    <property type="entry name" value="Pkinase"/>
    <property type="match status" value="1"/>
</dbReference>
<accession>A0AAN7JV67</accession>